<protein>
    <submittedName>
        <fullName evidence="3">SCYL3</fullName>
    </submittedName>
</protein>
<dbReference type="InterPro" id="IPR000719">
    <property type="entry name" value="Prot_kinase_dom"/>
</dbReference>
<evidence type="ECO:0000256" key="1">
    <source>
        <dbReference type="ARBA" id="ARBA00038349"/>
    </source>
</evidence>
<comment type="similarity">
    <text evidence="1">Belongs to the protein kinase superfamily.</text>
</comment>
<dbReference type="Gene3D" id="3.30.200.20">
    <property type="entry name" value="Phosphorylase Kinase, domain 1"/>
    <property type="match status" value="1"/>
</dbReference>
<name>A0A812DYH4_ACAPH</name>
<dbReference type="SUPFAM" id="SSF56112">
    <property type="entry name" value="Protein kinase-like (PK-like)"/>
    <property type="match status" value="1"/>
</dbReference>
<organism evidence="3 4">
    <name type="scientific">Acanthosepion pharaonis</name>
    <name type="common">Pharaoh cuttlefish</name>
    <name type="synonym">Sepia pharaonis</name>
    <dbReference type="NCBI Taxonomy" id="158019"/>
    <lineage>
        <taxon>Eukaryota</taxon>
        <taxon>Metazoa</taxon>
        <taxon>Spiralia</taxon>
        <taxon>Lophotrochozoa</taxon>
        <taxon>Mollusca</taxon>
        <taxon>Cephalopoda</taxon>
        <taxon>Coleoidea</taxon>
        <taxon>Decapodiformes</taxon>
        <taxon>Sepiida</taxon>
        <taxon>Sepiina</taxon>
        <taxon>Sepiidae</taxon>
        <taxon>Acanthosepion</taxon>
    </lineage>
</organism>
<dbReference type="AlphaFoldDB" id="A0A812DYH4"/>
<dbReference type="EMBL" id="CAHIKZ030004639">
    <property type="protein sequence ID" value="CAE1313413.1"/>
    <property type="molecule type" value="Genomic_DNA"/>
</dbReference>
<dbReference type="InterPro" id="IPR051177">
    <property type="entry name" value="CIK-Related_Protein"/>
</dbReference>
<reference evidence="3" key="1">
    <citation type="submission" date="2021-01" db="EMBL/GenBank/DDBJ databases">
        <authorList>
            <person name="Li R."/>
            <person name="Bekaert M."/>
        </authorList>
    </citation>
    <scope>NUCLEOTIDE SEQUENCE</scope>
    <source>
        <strain evidence="3">Farmed</strain>
    </source>
</reference>
<dbReference type="PANTHER" id="PTHR12984">
    <property type="entry name" value="SCY1-RELATED S/T PROTEIN KINASE-LIKE"/>
    <property type="match status" value="1"/>
</dbReference>
<evidence type="ECO:0000313" key="3">
    <source>
        <dbReference type="EMBL" id="CAE1313413.1"/>
    </source>
</evidence>
<feature type="domain" description="Protein kinase" evidence="2">
    <location>
        <begin position="1"/>
        <end position="288"/>
    </location>
</feature>
<dbReference type="SUPFAM" id="SSF48371">
    <property type="entry name" value="ARM repeat"/>
    <property type="match status" value="1"/>
</dbReference>
<keyword evidence="4" id="KW-1185">Reference proteome</keyword>
<gene>
    <name evidence="3" type="ORF">SPHA_64565</name>
</gene>
<dbReference type="InterPro" id="IPR016024">
    <property type="entry name" value="ARM-type_fold"/>
</dbReference>
<dbReference type="GO" id="GO:0004672">
    <property type="term" value="F:protein kinase activity"/>
    <property type="evidence" value="ECO:0007669"/>
    <property type="project" value="InterPro"/>
</dbReference>
<dbReference type="Proteomes" id="UP000597762">
    <property type="component" value="Unassembled WGS sequence"/>
</dbReference>
<proteinExistence type="inferred from homology"/>
<evidence type="ECO:0000259" key="2">
    <source>
        <dbReference type="PROSITE" id="PS50011"/>
    </source>
</evidence>
<dbReference type="PROSITE" id="PS50011">
    <property type="entry name" value="PROTEIN_KINASE_DOM"/>
    <property type="match status" value="1"/>
</dbReference>
<dbReference type="PANTHER" id="PTHR12984:SF15">
    <property type="entry name" value="PROTEIN-ASSOCIATING WITH THE CARBOXYL-TERMINAL DOMAIN OF EZRIN"/>
    <property type="match status" value="1"/>
</dbReference>
<dbReference type="InterPro" id="IPR011989">
    <property type="entry name" value="ARM-like"/>
</dbReference>
<dbReference type="Gene3D" id="1.25.10.10">
    <property type="entry name" value="Leucine-rich Repeat Variant"/>
    <property type="match status" value="1"/>
</dbReference>
<accession>A0A812DYH4</accession>
<evidence type="ECO:0000313" key="4">
    <source>
        <dbReference type="Proteomes" id="UP000597762"/>
    </source>
</evidence>
<dbReference type="InterPro" id="IPR011009">
    <property type="entry name" value="Kinase-like_dom_sf"/>
</dbReference>
<sequence>MGAENSVLEDCDIGKALPVVSDVDWILREAVRKNNMTTPSSSLAVFTLKKKDSRRECDIIQLNAKQLKSVRHPGILQYVTSGHSSDGSYLITEYVTPLEYTVKQLSPIEICSGLHGIIESLVFLHEKVRISHNNICKSSIFVTNDGSWKLGSFEHACHFENLTAKFLDNCRALRCEKTISPEEKAGNLCIEANFEHVFDAYAFGILAEEFLEQLQELGDLSKTFELHIQDEYLNPDPKQRSKLCSLLNNRLFKYENHFLEIRQFLRNITVKSAQEKQDFFSRVISMLLLLPEDLIGSRLISLLLSRFVVLDEDAVEMMLPSLLIPRPEKKEVISEKPASPTSIFSKSSFKKYVIPELTKIFQVRELHIRHLLLKYFSYYVELFDRNDIEEIIFPQLLLGLRDTNDSLVSASLYALGDLVPILGGETVIGGPQKAYFKEGKPKFQVTQLQEMGKKPNNLHSIMTKSVINDFTAPKRLNLKTEKKFIAEDKCSPPEDIKDSRISIKDQTAVITNISPSKSQPYIVSEDAVHVKEEICQEIDDEQEVIVHEGDWPDWDNNSSVTKKKDEIDYFVDMQPVILPTPKNELLSLPVNNNPVTVDNISSNSIELSFAVSEDAAEVDTTGWDDDALGWDVLDTKIN</sequence>
<comment type="caution">
    <text evidence="3">The sequence shown here is derived from an EMBL/GenBank/DDBJ whole genome shotgun (WGS) entry which is preliminary data.</text>
</comment>
<dbReference type="Gene3D" id="1.10.510.10">
    <property type="entry name" value="Transferase(Phosphotransferase) domain 1"/>
    <property type="match status" value="1"/>
</dbReference>
<dbReference type="GO" id="GO:0005524">
    <property type="term" value="F:ATP binding"/>
    <property type="evidence" value="ECO:0007669"/>
    <property type="project" value="InterPro"/>
</dbReference>
<dbReference type="OrthoDB" id="9942861at2759"/>
<dbReference type="Pfam" id="PF00069">
    <property type="entry name" value="Pkinase"/>
    <property type="match status" value="1"/>
</dbReference>